<dbReference type="PANTHER" id="PTHR30055">
    <property type="entry name" value="HTH-TYPE TRANSCRIPTIONAL REGULATOR RUTR"/>
    <property type="match status" value="1"/>
</dbReference>
<dbReference type="Pfam" id="PF00440">
    <property type="entry name" value="TetR_N"/>
    <property type="match status" value="1"/>
</dbReference>
<keyword evidence="5" id="KW-1185">Reference proteome</keyword>
<dbReference type="Pfam" id="PF17939">
    <property type="entry name" value="TetR_C_30"/>
    <property type="match status" value="1"/>
</dbReference>
<name>A0ABY2Q2W9_9HYPH</name>
<dbReference type="InterPro" id="IPR036271">
    <property type="entry name" value="Tet_transcr_reg_TetR-rel_C_sf"/>
</dbReference>
<dbReference type="InterPro" id="IPR023772">
    <property type="entry name" value="DNA-bd_HTH_TetR-type_CS"/>
</dbReference>
<protein>
    <submittedName>
        <fullName evidence="4">TetR/AcrR family transcriptional regulator</fullName>
    </submittedName>
</protein>
<accession>A0ABY2Q2W9</accession>
<dbReference type="InterPro" id="IPR041586">
    <property type="entry name" value="PsrA_TetR_C"/>
</dbReference>
<dbReference type="InterPro" id="IPR009057">
    <property type="entry name" value="Homeodomain-like_sf"/>
</dbReference>
<sequence>MFGNVMHPNEAGPDAQDRLLDAAERLFAEHGFHGVSLRTITTEAGVNLAAANYYFRSKEGLFRAVFERRVGPVNADREALLQELMARSAGRPAVGEVLRAFLEPAFRASTSPGAEMFRKLSGRSSVDPSPEVRRIVYELYDPVSSRFVDAFKRACPDLSREDLFWRLACVFGAMMYVRADSGRLQRLLGDDLNMSDPEAAIAHLIPFLTAGMEVPPITTRDENEGEST</sequence>
<dbReference type="PROSITE" id="PS01081">
    <property type="entry name" value="HTH_TETR_1"/>
    <property type="match status" value="1"/>
</dbReference>
<keyword evidence="1 2" id="KW-0238">DNA-binding</keyword>
<dbReference type="Gene3D" id="1.10.357.10">
    <property type="entry name" value="Tetracycline Repressor, domain 2"/>
    <property type="match status" value="1"/>
</dbReference>
<evidence type="ECO:0000256" key="1">
    <source>
        <dbReference type="ARBA" id="ARBA00023125"/>
    </source>
</evidence>
<comment type="caution">
    <text evidence="4">The sequence shown here is derived from an EMBL/GenBank/DDBJ whole genome shotgun (WGS) entry which is preliminary data.</text>
</comment>
<reference evidence="4 5" key="1">
    <citation type="submission" date="2019-04" db="EMBL/GenBank/DDBJ databases">
        <title>Mesorhizobium composti sp. nov., isolated from compost.</title>
        <authorList>
            <person name="Lin S.-Y."/>
            <person name="Hameed A."/>
            <person name="Hsieh Y.-T."/>
            <person name="Young C.-C."/>
        </authorList>
    </citation>
    <scope>NUCLEOTIDE SEQUENCE [LARGE SCALE GENOMIC DNA]</scope>
    <source>
        <strain evidence="4 5">CC-YTH430</strain>
    </source>
</reference>
<gene>
    <name evidence="4" type="ORF">E6C48_19055</name>
</gene>
<feature type="DNA-binding region" description="H-T-H motif" evidence="2">
    <location>
        <begin position="36"/>
        <end position="55"/>
    </location>
</feature>
<dbReference type="Proteomes" id="UP000306441">
    <property type="component" value="Unassembled WGS sequence"/>
</dbReference>
<evidence type="ECO:0000313" key="5">
    <source>
        <dbReference type="Proteomes" id="UP000306441"/>
    </source>
</evidence>
<evidence type="ECO:0000256" key="2">
    <source>
        <dbReference type="PROSITE-ProRule" id="PRU00335"/>
    </source>
</evidence>
<evidence type="ECO:0000313" key="4">
    <source>
        <dbReference type="EMBL" id="THF55338.1"/>
    </source>
</evidence>
<dbReference type="SUPFAM" id="SSF48498">
    <property type="entry name" value="Tetracyclin repressor-like, C-terminal domain"/>
    <property type="match status" value="1"/>
</dbReference>
<feature type="domain" description="HTH tetR-type" evidence="3">
    <location>
        <begin position="13"/>
        <end position="73"/>
    </location>
</feature>
<dbReference type="PRINTS" id="PR00455">
    <property type="entry name" value="HTHTETR"/>
</dbReference>
<organism evidence="4 5">
    <name type="scientific">Ollibium composti</name>
    <dbReference type="NCBI Taxonomy" id="2675109"/>
    <lineage>
        <taxon>Bacteria</taxon>
        <taxon>Pseudomonadati</taxon>
        <taxon>Pseudomonadota</taxon>
        <taxon>Alphaproteobacteria</taxon>
        <taxon>Hyphomicrobiales</taxon>
        <taxon>Phyllobacteriaceae</taxon>
        <taxon>Ollibium</taxon>
    </lineage>
</organism>
<dbReference type="InterPro" id="IPR050109">
    <property type="entry name" value="HTH-type_TetR-like_transc_reg"/>
</dbReference>
<dbReference type="PANTHER" id="PTHR30055:SF235">
    <property type="entry name" value="TRANSCRIPTIONAL REGULATORY PROTEIN"/>
    <property type="match status" value="1"/>
</dbReference>
<evidence type="ECO:0000259" key="3">
    <source>
        <dbReference type="PROSITE" id="PS50977"/>
    </source>
</evidence>
<dbReference type="InterPro" id="IPR001647">
    <property type="entry name" value="HTH_TetR"/>
</dbReference>
<dbReference type="EMBL" id="SSNY01000012">
    <property type="protein sequence ID" value="THF55338.1"/>
    <property type="molecule type" value="Genomic_DNA"/>
</dbReference>
<proteinExistence type="predicted"/>
<dbReference type="SUPFAM" id="SSF46689">
    <property type="entry name" value="Homeodomain-like"/>
    <property type="match status" value="1"/>
</dbReference>
<dbReference type="PROSITE" id="PS50977">
    <property type="entry name" value="HTH_TETR_2"/>
    <property type="match status" value="1"/>
</dbReference>